<sequence>MTRINREMVQFFFFLDPSDSDLCPLHCSCLPLF</sequence>
<gene>
    <name evidence="1" type="ORF">LITE_LOCUS42052</name>
</gene>
<organism evidence="1 2">
    <name type="scientific">Linum tenue</name>
    <dbReference type="NCBI Taxonomy" id="586396"/>
    <lineage>
        <taxon>Eukaryota</taxon>
        <taxon>Viridiplantae</taxon>
        <taxon>Streptophyta</taxon>
        <taxon>Embryophyta</taxon>
        <taxon>Tracheophyta</taxon>
        <taxon>Spermatophyta</taxon>
        <taxon>Magnoliopsida</taxon>
        <taxon>eudicotyledons</taxon>
        <taxon>Gunneridae</taxon>
        <taxon>Pentapetalae</taxon>
        <taxon>rosids</taxon>
        <taxon>fabids</taxon>
        <taxon>Malpighiales</taxon>
        <taxon>Linaceae</taxon>
        <taxon>Linum</taxon>
    </lineage>
</organism>
<name>A0AAV0Q967_9ROSI</name>
<proteinExistence type="predicted"/>
<evidence type="ECO:0000313" key="2">
    <source>
        <dbReference type="Proteomes" id="UP001154282"/>
    </source>
</evidence>
<evidence type="ECO:0000313" key="1">
    <source>
        <dbReference type="EMBL" id="CAI0541336.1"/>
    </source>
</evidence>
<reference evidence="1" key="1">
    <citation type="submission" date="2022-08" db="EMBL/GenBank/DDBJ databases">
        <authorList>
            <person name="Gutierrez-Valencia J."/>
        </authorList>
    </citation>
    <scope>NUCLEOTIDE SEQUENCE</scope>
</reference>
<dbReference type="EMBL" id="CAMGYJ010000009">
    <property type="protein sequence ID" value="CAI0541336.1"/>
    <property type="molecule type" value="Genomic_DNA"/>
</dbReference>
<dbReference type="AlphaFoldDB" id="A0AAV0Q967"/>
<protein>
    <submittedName>
        <fullName evidence="1">Uncharacterized protein</fullName>
    </submittedName>
</protein>
<comment type="caution">
    <text evidence="1">The sequence shown here is derived from an EMBL/GenBank/DDBJ whole genome shotgun (WGS) entry which is preliminary data.</text>
</comment>
<keyword evidence="2" id="KW-1185">Reference proteome</keyword>
<accession>A0AAV0Q967</accession>
<dbReference type="Proteomes" id="UP001154282">
    <property type="component" value="Unassembled WGS sequence"/>
</dbReference>